<reference evidence="3" key="1">
    <citation type="journal article" date="2019" name="Int. J. Syst. Evol. Microbiol.">
        <title>The Global Catalogue of Microorganisms (GCM) 10K type strain sequencing project: providing services to taxonomists for standard genome sequencing and annotation.</title>
        <authorList>
            <consortium name="The Broad Institute Genomics Platform"/>
            <consortium name="The Broad Institute Genome Sequencing Center for Infectious Disease"/>
            <person name="Wu L."/>
            <person name="Ma J."/>
        </authorList>
    </citation>
    <scope>NUCLEOTIDE SEQUENCE [LARGE SCALE GENOMIC DNA]</scope>
    <source>
        <strain evidence="3">NBRC 103632</strain>
    </source>
</reference>
<evidence type="ECO:0000259" key="1">
    <source>
        <dbReference type="Pfam" id="PF13577"/>
    </source>
</evidence>
<sequence length="149" mass="16999">MTIDERVRRIEDVQEIVRLKTRYTELADSSRDKPHKGEEISRLFTGDAVFHIVATDSPPLVGSAAIRERFDDDTLYPYSYHLLGNPHIEVQGDQATGRWHVAVVFNRRNLGSMWTTAFYENLFVRTGEGWRIKSLKCSASAVAPFGQGW</sequence>
<dbReference type="InterPro" id="IPR032710">
    <property type="entry name" value="NTF2-like_dom_sf"/>
</dbReference>
<protein>
    <submittedName>
        <fullName evidence="2">Nuclear transport factor 2 family protein</fullName>
    </submittedName>
</protein>
<feature type="domain" description="SnoaL-like" evidence="1">
    <location>
        <begin position="8"/>
        <end position="135"/>
    </location>
</feature>
<dbReference type="SUPFAM" id="SSF54427">
    <property type="entry name" value="NTF2-like"/>
    <property type="match status" value="1"/>
</dbReference>
<keyword evidence="3" id="KW-1185">Reference proteome</keyword>
<dbReference type="Gene3D" id="3.10.450.50">
    <property type="match status" value="1"/>
</dbReference>
<dbReference type="EMBL" id="JBHSFZ010000019">
    <property type="protein sequence ID" value="MFC4594548.1"/>
    <property type="molecule type" value="Genomic_DNA"/>
</dbReference>
<proteinExistence type="predicted"/>
<evidence type="ECO:0000313" key="2">
    <source>
        <dbReference type="EMBL" id="MFC4594548.1"/>
    </source>
</evidence>
<comment type="caution">
    <text evidence="2">The sequence shown here is derived from an EMBL/GenBank/DDBJ whole genome shotgun (WGS) entry which is preliminary data.</text>
</comment>
<accession>A0ABV9EZJ0</accession>
<evidence type="ECO:0000313" key="3">
    <source>
        <dbReference type="Proteomes" id="UP001595957"/>
    </source>
</evidence>
<dbReference type="RefSeq" id="WP_380804384.1">
    <property type="nucleotide sequence ID" value="NZ_JBHSFZ010000019.1"/>
</dbReference>
<gene>
    <name evidence="2" type="ORF">ACFO3E_10160</name>
</gene>
<name>A0ABV9EZJ0_9SPHN</name>
<dbReference type="Pfam" id="PF13577">
    <property type="entry name" value="SnoaL_4"/>
    <property type="match status" value="1"/>
</dbReference>
<dbReference type="Proteomes" id="UP001595957">
    <property type="component" value="Unassembled WGS sequence"/>
</dbReference>
<dbReference type="InterPro" id="IPR037401">
    <property type="entry name" value="SnoaL-like"/>
</dbReference>
<organism evidence="2 3">
    <name type="scientific">Sphingobium tyrosinilyticum</name>
    <dbReference type="NCBI Taxonomy" id="2715436"/>
    <lineage>
        <taxon>Bacteria</taxon>
        <taxon>Pseudomonadati</taxon>
        <taxon>Pseudomonadota</taxon>
        <taxon>Alphaproteobacteria</taxon>
        <taxon>Sphingomonadales</taxon>
        <taxon>Sphingomonadaceae</taxon>
        <taxon>Sphingobium</taxon>
    </lineage>
</organism>